<evidence type="ECO:0000313" key="9">
    <source>
        <dbReference type="Proteomes" id="UP000807353"/>
    </source>
</evidence>
<dbReference type="InterPro" id="IPR036879">
    <property type="entry name" value="TF_MADSbox_sf"/>
</dbReference>
<dbReference type="GO" id="GO:0005634">
    <property type="term" value="C:nucleus"/>
    <property type="evidence" value="ECO:0007669"/>
    <property type="project" value="UniProtKB-SubCell"/>
</dbReference>
<evidence type="ECO:0000256" key="2">
    <source>
        <dbReference type="ARBA" id="ARBA00023015"/>
    </source>
</evidence>
<keyword evidence="2" id="KW-0805">Transcription regulation</keyword>
<dbReference type="OrthoDB" id="2284405at2759"/>
<feature type="region of interest" description="Disordered" evidence="6">
    <location>
        <begin position="150"/>
        <end position="385"/>
    </location>
</feature>
<evidence type="ECO:0000259" key="7">
    <source>
        <dbReference type="PROSITE" id="PS50066"/>
    </source>
</evidence>
<keyword evidence="3" id="KW-0238">DNA-binding</keyword>
<evidence type="ECO:0000313" key="8">
    <source>
        <dbReference type="EMBL" id="KAF9468490.1"/>
    </source>
</evidence>
<dbReference type="InterPro" id="IPR050142">
    <property type="entry name" value="MADS-box/MEF2_TF"/>
</dbReference>
<evidence type="ECO:0000256" key="1">
    <source>
        <dbReference type="ARBA" id="ARBA00004123"/>
    </source>
</evidence>
<dbReference type="PROSITE" id="PS50066">
    <property type="entry name" value="MADS_BOX_2"/>
    <property type="match status" value="1"/>
</dbReference>
<feature type="compositionally biased region" description="Polar residues" evidence="6">
    <location>
        <begin position="376"/>
        <end position="385"/>
    </location>
</feature>
<sequence length="385" mass="40568">MRKRQRTLDMHPGNSAPSDGHPPPSAGPGPVVEDAFINDHEAVDSAGDDDDDDDKPKSDKKAGRRKIKIEFIQDKSRRHITFSKRKAGIMKKAYELSTLTGTQVLLLVVSETGLVYTFTTAKLQPLVTQPEGKNLIQACLNAPHGTLPSTMPVGAPIGRSSGQMNMAGPPPPNNLPGGLSISGAPTGNAVKEDDDDDTNEDTAATHGGRATSGDKRRRRASSNAGPPSAGGPNRGATSPHSPNSTIPPLSIPPAGQAQPQPHQHQQQPPPPQISLGSPTSPQQQHQQVTASSPAQYSGGSYGHHPGQQPQHHQQHDPNMYGNHMMSSGGYSYPGPGSTPAQGGPGQQQQQQQLGGLAAAAAAQHGHWPPQQQQPQVNQGSHYGRR</sequence>
<organism evidence="8 9">
    <name type="scientific">Collybia nuda</name>
    <dbReference type="NCBI Taxonomy" id="64659"/>
    <lineage>
        <taxon>Eukaryota</taxon>
        <taxon>Fungi</taxon>
        <taxon>Dikarya</taxon>
        <taxon>Basidiomycota</taxon>
        <taxon>Agaricomycotina</taxon>
        <taxon>Agaricomycetes</taxon>
        <taxon>Agaricomycetidae</taxon>
        <taxon>Agaricales</taxon>
        <taxon>Tricholomatineae</taxon>
        <taxon>Clitocybaceae</taxon>
        <taxon>Collybia</taxon>
    </lineage>
</organism>
<keyword evidence="9" id="KW-1185">Reference proteome</keyword>
<dbReference type="Gene3D" id="3.40.1810.10">
    <property type="entry name" value="Transcription factor, MADS-box"/>
    <property type="match status" value="1"/>
</dbReference>
<dbReference type="PRINTS" id="PR00404">
    <property type="entry name" value="MADSDOMAIN"/>
</dbReference>
<feature type="domain" description="MADS-box" evidence="7">
    <location>
        <begin position="62"/>
        <end position="122"/>
    </location>
</feature>
<protein>
    <submittedName>
        <fullName evidence="8">SRF-type transcription factor (DNA-binding and dimerization domain)-domain-containing protein</fullName>
    </submittedName>
</protein>
<feature type="compositionally biased region" description="Low complexity" evidence="6">
    <location>
        <begin position="326"/>
        <end position="375"/>
    </location>
</feature>
<feature type="region of interest" description="Disordered" evidence="6">
    <location>
        <begin position="1"/>
        <end position="64"/>
    </location>
</feature>
<gene>
    <name evidence="8" type="ORF">BDZ94DRAFT_1245480</name>
</gene>
<dbReference type="PANTHER" id="PTHR48019">
    <property type="entry name" value="SERUM RESPONSE FACTOR HOMOLOG"/>
    <property type="match status" value="1"/>
</dbReference>
<dbReference type="InterPro" id="IPR033897">
    <property type="entry name" value="SRF-like_MADS-box"/>
</dbReference>
<dbReference type="SMART" id="SM00432">
    <property type="entry name" value="MADS"/>
    <property type="match status" value="1"/>
</dbReference>
<dbReference type="SUPFAM" id="SSF55455">
    <property type="entry name" value="SRF-like"/>
    <property type="match status" value="1"/>
</dbReference>
<dbReference type="GO" id="GO:0000987">
    <property type="term" value="F:cis-regulatory region sequence-specific DNA binding"/>
    <property type="evidence" value="ECO:0007669"/>
    <property type="project" value="InterPro"/>
</dbReference>
<dbReference type="PROSITE" id="PS00350">
    <property type="entry name" value="MADS_BOX_1"/>
    <property type="match status" value="1"/>
</dbReference>
<dbReference type="GO" id="GO:0000981">
    <property type="term" value="F:DNA-binding transcription factor activity, RNA polymerase II-specific"/>
    <property type="evidence" value="ECO:0007669"/>
    <property type="project" value="InterPro"/>
</dbReference>
<feature type="compositionally biased region" description="Polar residues" evidence="6">
    <location>
        <begin position="235"/>
        <end position="247"/>
    </location>
</feature>
<feature type="compositionally biased region" description="Low complexity" evidence="6">
    <location>
        <begin position="252"/>
        <end position="266"/>
    </location>
</feature>
<comment type="caution">
    <text evidence="8">The sequence shown here is derived from an EMBL/GenBank/DDBJ whole genome shotgun (WGS) entry which is preliminary data.</text>
</comment>
<dbReference type="EMBL" id="MU150232">
    <property type="protein sequence ID" value="KAF9468490.1"/>
    <property type="molecule type" value="Genomic_DNA"/>
</dbReference>
<dbReference type="AlphaFoldDB" id="A0A9P6CNP8"/>
<feature type="compositionally biased region" description="Low complexity" evidence="6">
    <location>
        <begin position="295"/>
        <end position="311"/>
    </location>
</feature>
<dbReference type="FunFam" id="3.40.1810.10:FF:000002">
    <property type="entry name" value="Serum response factor b"/>
    <property type="match status" value="1"/>
</dbReference>
<dbReference type="CDD" id="cd00266">
    <property type="entry name" value="MADS_SRF_like"/>
    <property type="match status" value="1"/>
</dbReference>
<name>A0A9P6CNP8_9AGAR</name>
<comment type="subcellular location">
    <subcellularLocation>
        <location evidence="1">Nucleus</location>
    </subcellularLocation>
</comment>
<dbReference type="GO" id="GO:0046983">
    <property type="term" value="F:protein dimerization activity"/>
    <property type="evidence" value="ECO:0007669"/>
    <property type="project" value="InterPro"/>
</dbReference>
<evidence type="ECO:0000256" key="6">
    <source>
        <dbReference type="SAM" id="MobiDB-lite"/>
    </source>
</evidence>
<proteinExistence type="predicted"/>
<dbReference type="GO" id="GO:0045944">
    <property type="term" value="P:positive regulation of transcription by RNA polymerase II"/>
    <property type="evidence" value="ECO:0007669"/>
    <property type="project" value="InterPro"/>
</dbReference>
<evidence type="ECO:0000256" key="4">
    <source>
        <dbReference type="ARBA" id="ARBA00023163"/>
    </source>
</evidence>
<dbReference type="InterPro" id="IPR002100">
    <property type="entry name" value="TF_MADSbox"/>
</dbReference>
<keyword evidence="4" id="KW-0804">Transcription</keyword>
<feature type="compositionally biased region" description="Polar residues" evidence="6">
    <location>
        <begin position="274"/>
        <end position="294"/>
    </location>
</feature>
<evidence type="ECO:0000256" key="3">
    <source>
        <dbReference type="ARBA" id="ARBA00023125"/>
    </source>
</evidence>
<evidence type="ECO:0000256" key="5">
    <source>
        <dbReference type="ARBA" id="ARBA00023242"/>
    </source>
</evidence>
<dbReference type="Pfam" id="PF00319">
    <property type="entry name" value="SRF-TF"/>
    <property type="match status" value="1"/>
</dbReference>
<keyword evidence="5" id="KW-0539">Nucleus</keyword>
<reference evidence="8" key="1">
    <citation type="submission" date="2020-11" db="EMBL/GenBank/DDBJ databases">
        <authorList>
            <consortium name="DOE Joint Genome Institute"/>
            <person name="Ahrendt S."/>
            <person name="Riley R."/>
            <person name="Andreopoulos W."/>
            <person name="Labutti K."/>
            <person name="Pangilinan J."/>
            <person name="Ruiz-Duenas F.J."/>
            <person name="Barrasa J.M."/>
            <person name="Sanchez-Garcia M."/>
            <person name="Camarero S."/>
            <person name="Miyauchi S."/>
            <person name="Serrano A."/>
            <person name="Linde D."/>
            <person name="Babiker R."/>
            <person name="Drula E."/>
            <person name="Ayuso-Fernandez I."/>
            <person name="Pacheco R."/>
            <person name="Padilla G."/>
            <person name="Ferreira P."/>
            <person name="Barriuso J."/>
            <person name="Kellner H."/>
            <person name="Castanera R."/>
            <person name="Alfaro M."/>
            <person name="Ramirez L."/>
            <person name="Pisabarro A.G."/>
            <person name="Kuo A."/>
            <person name="Tritt A."/>
            <person name="Lipzen A."/>
            <person name="He G."/>
            <person name="Yan M."/>
            <person name="Ng V."/>
            <person name="Cullen D."/>
            <person name="Martin F."/>
            <person name="Rosso M.-N."/>
            <person name="Henrissat B."/>
            <person name="Hibbett D."/>
            <person name="Martinez A.T."/>
            <person name="Grigoriev I.V."/>
        </authorList>
    </citation>
    <scope>NUCLEOTIDE SEQUENCE</scope>
    <source>
        <strain evidence="8">CBS 247.69</strain>
    </source>
</reference>
<dbReference type="Proteomes" id="UP000807353">
    <property type="component" value="Unassembled WGS sequence"/>
</dbReference>
<accession>A0A9P6CNP8</accession>